<dbReference type="Proteomes" id="UP000076580">
    <property type="component" value="Chromosome 01"/>
</dbReference>
<keyword evidence="4" id="KW-0186">Copper</keyword>
<dbReference type="GO" id="GO:0042438">
    <property type="term" value="P:melanin biosynthetic process"/>
    <property type="evidence" value="ECO:0007669"/>
    <property type="project" value="UniProtKB-KW"/>
</dbReference>
<dbReference type="InterPro" id="IPR002227">
    <property type="entry name" value="Tyrosinase_Cu-bd"/>
</dbReference>
<protein>
    <recommendedName>
        <fullName evidence="2">tyrosinase</fullName>
        <ecNumber evidence="2">1.14.18.1</ecNumber>
    </recommendedName>
</protein>
<keyword evidence="8" id="KW-0732">Signal</keyword>
<proteinExistence type="inferred from homology"/>
<dbReference type="InParanoid" id="A0A151GX82"/>
<keyword evidence="5" id="KW-0470">Melanin biosynthesis</keyword>
<dbReference type="PANTHER" id="PTHR11474">
    <property type="entry name" value="TYROSINASE FAMILY MEMBER"/>
    <property type="match status" value="1"/>
</dbReference>
<evidence type="ECO:0000313" key="12">
    <source>
        <dbReference type="Proteomes" id="UP000076580"/>
    </source>
</evidence>
<dbReference type="STRING" id="98403.A0A151GX82"/>
<gene>
    <name evidence="11" type="ORF">DCS_02796</name>
</gene>
<evidence type="ECO:0000256" key="7">
    <source>
        <dbReference type="ARBA" id="ARBA00048881"/>
    </source>
</evidence>
<dbReference type="InterPro" id="IPR008922">
    <property type="entry name" value="Di-copper_centre_dom_sf"/>
</dbReference>
<dbReference type="EMBL" id="LAYC01000001">
    <property type="protein sequence ID" value="KYK61653.1"/>
    <property type="molecule type" value="Genomic_DNA"/>
</dbReference>
<comment type="similarity">
    <text evidence="1">Belongs to the tyrosinase family.</text>
</comment>
<evidence type="ECO:0000256" key="3">
    <source>
        <dbReference type="ARBA" id="ARBA00022723"/>
    </source>
</evidence>
<evidence type="ECO:0000259" key="10">
    <source>
        <dbReference type="PROSITE" id="PS00498"/>
    </source>
</evidence>
<feature type="chain" id="PRO_5007581020" description="tyrosinase" evidence="8">
    <location>
        <begin position="22"/>
        <end position="589"/>
    </location>
</feature>
<dbReference type="PANTHER" id="PTHR11474:SF76">
    <property type="entry name" value="SHKT DOMAIN-CONTAINING PROTEIN"/>
    <property type="match status" value="1"/>
</dbReference>
<name>A0A151GX82_DRECN</name>
<dbReference type="SUPFAM" id="SSF48056">
    <property type="entry name" value="Di-copper centre-containing domain"/>
    <property type="match status" value="1"/>
</dbReference>
<dbReference type="PRINTS" id="PR00092">
    <property type="entry name" value="TYROSINASE"/>
</dbReference>
<dbReference type="Pfam" id="PF00264">
    <property type="entry name" value="Tyrosinase"/>
    <property type="match status" value="1"/>
</dbReference>
<evidence type="ECO:0000256" key="2">
    <source>
        <dbReference type="ARBA" id="ARBA00011906"/>
    </source>
</evidence>
<dbReference type="PROSITE" id="PS00498">
    <property type="entry name" value="TYROSINASE_2"/>
    <property type="match status" value="1"/>
</dbReference>
<dbReference type="AlphaFoldDB" id="A0A151GX82"/>
<evidence type="ECO:0000313" key="11">
    <source>
        <dbReference type="EMBL" id="KYK61653.1"/>
    </source>
</evidence>
<feature type="domain" description="Tyrosinase copper-binding" evidence="10">
    <location>
        <begin position="294"/>
        <end position="305"/>
    </location>
</feature>
<feature type="signal peptide" evidence="8">
    <location>
        <begin position="1"/>
        <end position="21"/>
    </location>
</feature>
<evidence type="ECO:0000256" key="6">
    <source>
        <dbReference type="ARBA" id="ARBA00048233"/>
    </source>
</evidence>
<evidence type="ECO:0000259" key="9">
    <source>
        <dbReference type="PROSITE" id="PS00497"/>
    </source>
</evidence>
<keyword evidence="12" id="KW-1185">Reference proteome</keyword>
<comment type="caution">
    <text evidence="11">The sequence shown here is derived from an EMBL/GenBank/DDBJ whole genome shotgun (WGS) entry which is preliminary data.</text>
</comment>
<dbReference type="GO" id="GO:0046872">
    <property type="term" value="F:metal ion binding"/>
    <property type="evidence" value="ECO:0007669"/>
    <property type="project" value="UniProtKB-KW"/>
</dbReference>
<dbReference type="GO" id="GO:0004503">
    <property type="term" value="F:tyrosinase activity"/>
    <property type="evidence" value="ECO:0007669"/>
    <property type="project" value="UniProtKB-EC"/>
</dbReference>
<feature type="domain" description="Tyrosinase copper-binding" evidence="9">
    <location>
        <begin position="109"/>
        <end position="126"/>
    </location>
</feature>
<dbReference type="EC" id="1.14.18.1" evidence="2"/>
<dbReference type="PROSITE" id="PS00497">
    <property type="entry name" value="TYROSINASE_1"/>
    <property type="match status" value="1"/>
</dbReference>
<comment type="catalytic activity">
    <reaction evidence="6">
        <text>2 L-dopa + O2 = 2 L-dopaquinone + 2 H2O</text>
        <dbReference type="Rhea" id="RHEA:34287"/>
        <dbReference type="ChEBI" id="CHEBI:15377"/>
        <dbReference type="ChEBI" id="CHEBI:15379"/>
        <dbReference type="ChEBI" id="CHEBI:57504"/>
        <dbReference type="ChEBI" id="CHEBI:57924"/>
        <dbReference type="EC" id="1.14.18.1"/>
    </reaction>
</comment>
<accession>A0A151GX82</accession>
<comment type="catalytic activity">
    <reaction evidence="7">
        <text>L-tyrosine + O2 = L-dopaquinone + H2O</text>
        <dbReference type="Rhea" id="RHEA:18117"/>
        <dbReference type="ChEBI" id="CHEBI:15377"/>
        <dbReference type="ChEBI" id="CHEBI:15379"/>
        <dbReference type="ChEBI" id="CHEBI:57924"/>
        <dbReference type="ChEBI" id="CHEBI:58315"/>
        <dbReference type="EC" id="1.14.18.1"/>
    </reaction>
</comment>
<keyword evidence="3" id="KW-0479">Metal-binding</keyword>
<reference evidence="11 12" key="1">
    <citation type="journal article" date="2016" name="Sci. Rep.">
        <title>Insights into Adaptations to a Near-Obligate Nematode Endoparasitic Lifestyle from the Finished Genome of Drechmeria coniospora.</title>
        <authorList>
            <person name="Zhang L."/>
            <person name="Zhou Z."/>
            <person name="Guo Q."/>
            <person name="Fokkens L."/>
            <person name="Miskei M."/>
            <person name="Pocsi I."/>
            <person name="Zhang W."/>
            <person name="Chen M."/>
            <person name="Wang L."/>
            <person name="Sun Y."/>
            <person name="Donzelli B.G."/>
            <person name="Gibson D.M."/>
            <person name="Nelson D.R."/>
            <person name="Luo J.G."/>
            <person name="Rep M."/>
            <person name="Liu H."/>
            <person name="Yang S."/>
            <person name="Wang J."/>
            <person name="Krasnoff S.B."/>
            <person name="Xu Y."/>
            <person name="Molnar I."/>
            <person name="Lin M."/>
        </authorList>
    </citation>
    <scope>NUCLEOTIDE SEQUENCE [LARGE SCALE GENOMIC DNA]</scope>
    <source>
        <strain evidence="11 12">ARSEF 6962</strain>
    </source>
</reference>
<evidence type="ECO:0000256" key="8">
    <source>
        <dbReference type="SAM" id="SignalP"/>
    </source>
</evidence>
<evidence type="ECO:0000256" key="4">
    <source>
        <dbReference type="ARBA" id="ARBA00023008"/>
    </source>
</evidence>
<organism evidence="11 12">
    <name type="scientific">Drechmeria coniospora</name>
    <name type="common">Nematophagous fungus</name>
    <name type="synonym">Meria coniospora</name>
    <dbReference type="NCBI Taxonomy" id="98403"/>
    <lineage>
        <taxon>Eukaryota</taxon>
        <taxon>Fungi</taxon>
        <taxon>Dikarya</taxon>
        <taxon>Ascomycota</taxon>
        <taxon>Pezizomycotina</taxon>
        <taxon>Sordariomycetes</taxon>
        <taxon>Hypocreomycetidae</taxon>
        <taxon>Hypocreales</taxon>
        <taxon>Ophiocordycipitaceae</taxon>
        <taxon>Drechmeria</taxon>
    </lineage>
</organism>
<evidence type="ECO:0000256" key="1">
    <source>
        <dbReference type="ARBA" id="ARBA00009928"/>
    </source>
</evidence>
<sequence>MMIPNIAVAALALAAAPLAVAQNPYPITGVPIPPENNGAAPMRLNINTLQANGGPMWDLYIRANRAMQARDVNNPLGWFQIEGIHGRPFIAWNNTGGRRATGWAGYCPHGEALFVSWHRPYVLLYEQALVMNAKRIALKYPQSVRAQYVAAANRLRAPYWDWASNPTVPPATVPERVTIMIPDGNRNRVVPREVRNPLTNYKVPDAARQFDGFQNLQQTTRCPSPQRYPESANTLLARRPYRSWIYDLFTRGTTFSEFAVSGGNIVSLELIHNGVHWDGACGQQFLSPDLSAFDPLFMLHHTNIDRFWSYWQAIHPTQGIFTNSYSGQSRWATPGGTTINSASALQPFYMANGSPHTTQTVRNIRNFGYTYEGLEYWRMSPAQLTQSATTLINRMYGPTTGPTRGQTRGQGIARRAETQNIERFFVHITAERGDLQRPCEIEISVDGKVCGSVVVMKAPAAGPLEAALALDRVVAPVETANLAGNTTRDVVSNGMTIRIWNPDGSLQQLPKSLNATLENVLITPAVQKDQFPKFGARKMSKVKNIKVNTNFQVNYQNMKNVQGSVKSHLKTVMQSSQTVKAYKQMEISY</sequence>
<dbReference type="InterPro" id="IPR050316">
    <property type="entry name" value="Tyrosinase/Hemocyanin"/>
</dbReference>
<evidence type="ECO:0000256" key="5">
    <source>
        <dbReference type="ARBA" id="ARBA00023101"/>
    </source>
</evidence>
<dbReference type="Gene3D" id="1.10.1280.10">
    <property type="entry name" value="Di-copper center containing domain from catechol oxidase"/>
    <property type="match status" value="1"/>
</dbReference>
<dbReference type="GeneID" id="63715439"/>
<dbReference type="RefSeq" id="XP_040661005.1">
    <property type="nucleotide sequence ID" value="XM_040800122.1"/>
</dbReference>